<dbReference type="Pfam" id="PF14388">
    <property type="entry name" value="DUF4419"/>
    <property type="match status" value="1"/>
</dbReference>
<protein>
    <submittedName>
        <fullName evidence="1">Uncharacterized protein</fullName>
    </submittedName>
</protein>
<comment type="caution">
    <text evidence="1">The sequence shown here is derived from an EMBL/GenBank/DDBJ whole genome shotgun (WGS) entry which is preliminary data.</text>
</comment>
<sequence>MVNIQLKQENSRKKFPQTKLSEFLEGYKKKGLSDNNPIESISEKDEETMVVNLLGSDLVNNFILCVHHCFYSHLPLVLSPDHVWLTIMQGFSIFINSNPKKFRNKFTDKEDKQEISIINPRLVLGQKNSPWEEGFAQISEVLKNKLGEEMYDLLVPEYSTTTPTITTTYQITLMDTVKSYYKYKMKRGCGIPSISLEGTLEDWQLIRSKVQKFREFDLDLWVNKLDFVLEQFERAFEIGDYDVSFEVKVPKNLRENDQNKKKKTETNFWESIYSWNGASKGSKVTGWINVFFPFHQDGTVNKACQFCNWDSKQGTYGMPLSAFPTGMTKTDFLYVTEKGEEYPMRVLAGFYAAEQLKNGSLRPKIGWVLVHNK</sequence>
<dbReference type="EMBL" id="JAOAOG010000301">
    <property type="protein sequence ID" value="KAJ6231270.1"/>
    <property type="molecule type" value="Genomic_DNA"/>
</dbReference>
<evidence type="ECO:0000313" key="2">
    <source>
        <dbReference type="Proteomes" id="UP001150062"/>
    </source>
</evidence>
<name>A0ABQ8XG23_9EUKA</name>
<dbReference type="InterPro" id="IPR025533">
    <property type="entry name" value="DUF4419"/>
</dbReference>
<evidence type="ECO:0000313" key="1">
    <source>
        <dbReference type="EMBL" id="KAJ6231270.1"/>
    </source>
</evidence>
<dbReference type="PANTHER" id="PTHR31252">
    <property type="entry name" value="DUF4419 DOMAIN-CONTAINING PROTEIN"/>
    <property type="match status" value="1"/>
</dbReference>
<keyword evidence="2" id="KW-1185">Reference proteome</keyword>
<organism evidence="1 2">
    <name type="scientific">Anaeramoeba flamelloides</name>
    <dbReference type="NCBI Taxonomy" id="1746091"/>
    <lineage>
        <taxon>Eukaryota</taxon>
        <taxon>Metamonada</taxon>
        <taxon>Anaeramoebidae</taxon>
        <taxon>Anaeramoeba</taxon>
    </lineage>
</organism>
<accession>A0ABQ8XG23</accession>
<gene>
    <name evidence="1" type="ORF">M0813_05999</name>
</gene>
<dbReference type="Proteomes" id="UP001150062">
    <property type="component" value="Unassembled WGS sequence"/>
</dbReference>
<proteinExistence type="predicted"/>
<reference evidence="1" key="1">
    <citation type="submission" date="2022-08" db="EMBL/GenBank/DDBJ databases">
        <title>Novel sulfate-reducing endosymbionts in the free-living metamonad Anaeramoeba.</title>
        <authorList>
            <person name="Jerlstrom-Hultqvist J."/>
            <person name="Cepicka I."/>
            <person name="Gallot-Lavallee L."/>
            <person name="Salas-Leiva D."/>
            <person name="Curtis B.A."/>
            <person name="Zahonova K."/>
            <person name="Pipaliya S."/>
            <person name="Dacks J."/>
            <person name="Roger A.J."/>
        </authorList>
    </citation>
    <scope>NUCLEOTIDE SEQUENCE</scope>
    <source>
        <strain evidence="1">Schooner1</strain>
    </source>
</reference>
<dbReference type="PANTHER" id="PTHR31252:SF11">
    <property type="entry name" value="DUF4419 DOMAIN-CONTAINING PROTEIN"/>
    <property type="match status" value="1"/>
</dbReference>